<dbReference type="SUPFAM" id="SSF48452">
    <property type="entry name" value="TPR-like"/>
    <property type="match status" value="1"/>
</dbReference>
<evidence type="ECO:0000256" key="6">
    <source>
        <dbReference type="ARBA" id="ARBA00022737"/>
    </source>
</evidence>
<dbReference type="Proteomes" id="UP001162131">
    <property type="component" value="Unassembled WGS sequence"/>
</dbReference>
<evidence type="ECO:0000256" key="3">
    <source>
        <dbReference type="ARBA" id="ARBA00013194"/>
    </source>
</evidence>
<dbReference type="PANTHER" id="PTHR46512">
    <property type="entry name" value="PEPTIDYLPROLYL ISOMERASE"/>
    <property type="match status" value="1"/>
</dbReference>
<dbReference type="GO" id="GO:0003755">
    <property type="term" value="F:peptidyl-prolyl cis-trans isomerase activity"/>
    <property type="evidence" value="ECO:0007669"/>
    <property type="project" value="UniProtKB-EC"/>
</dbReference>
<comment type="catalytic activity">
    <reaction evidence="1">
        <text>[protein]-peptidylproline (omega=180) = [protein]-peptidylproline (omega=0)</text>
        <dbReference type="Rhea" id="RHEA:16237"/>
        <dbReference type="Rhea" id="RHEA-COMP:10747"/>
        <dbReference type="Rhea" id="RHEA-COMP:10748"/>
        <dbReference type="ChEBI" id="CHEBI:83833"/>
        <dbReference type="ChEBI" id="CHEBI:83834"/>
        <dbReference type="EC" id="5.2.1.8"/>
    </reaction>
</comment>
<evidence type="ECO:0000313" key="11">
    <source>
        <dbReference type="EMBL" id="CAG9315939.1"/>
    </source>
</evidence>
<keyword evidence="6" id="KW-0677">Repeat</keyword>
<evidence type="ECO:0000313" key="12">
    <source>
        <dbReference type="Proteomes" id="UP001162131"/>
    </source>
</evidence>
<comment type="caution">
    <text evidence="11">The sequence shown here is derived from an EMBL/GenBank/DDBJ whole genome shotgun (WGS) entry which is preliminary data.</text>
</comment>
<dbReference type="InterPro" id="IPR013105">
    <property type="entry name" value="TPR_2"/>
</dbReference>
<dbReference type="EC" id="5.2.1.8" evidence="3"/>
<evidence type="ECO:0000256" key="9">
    <source>
        <dbReference type="ARBA" id="ARBA00023235"/>
    </source>
</evidence>
<dbReference type="GO" id="GO:0005737">
    <property type="term" value="C:cytoplasm"/>
    <property type="evidence" value="ECO:0007669"/>
    <property type="project" value="UniProtKB-SubCell"/>
</dbReference>
<proteinExistence type="predicted"/>
<keyword evidence="8" id="KW-0697">Rotamase</keyword>
<keyword evidence="9" id="KW-0413">Isomerase</keyword>
<dbReference type="PANTHER" id="PTHR46512:SF9">
    <property type="entry name" value="PEPTIDYLPROLYL ISOMERASE"/>
    <property type="match status" value="1"/>
</dbReference>
<keyword evidence="12" id="KW-1185">Reference proteome</keyword>
<keyword evidence="4" id="KW-0963">Cytoplasm</keyword>
<comment type="subcellular location">
    <subcellularLocation>
        <location evidence="2">Cytoplasm</location>
    </subcellularLocation>
</comment>
<keyword evidence="5" id="KW-0597">Phosphoprotein</keyword>
<dbReference type="InterPro" id="IPR019734">
    <property type="entry name" value="TPR_rpt"/>
</dbReference>
<evidence type="ECO:0000256" key="10">
    <source>
        <dbReference type="PROSITE-ProRule" id="PRU00339"/>
    </source>
</evidence>
<evidence type="ECO:0000256" key="4">
    <source>
        <dbReference type="ARBA" id="ARBA00022490"/>
    </source>
</evidence>
<evidence type="ECO:0000256" key="5">
    <source>
        <dbReference type="ARBA" id="ARBA00022553"/>
    </source>
</evidence>
<dbReference type="InterPro" id="IPR050754">
    <property type="entry name" value="FKBP4/5/8-like"/>
</dbReference>
<dbReference type="Gene3D" id="1.25.40.10">
    <property type="entry name" value="Tetratricopeptide repeat domain"/>
    <property type="match status" value="1"/>
</dbReference>
<evidence type="ECO:0000256" key="7">
    <source>
        <dbReference type="ARBA" id="ARBA00022803"/>
    </source>
</evidence>
<dbReference type="PROSITE" id="PS50005">
    <property type="entry name" value="TPR"/>
    <property type="match status" value="1"/>
</dbReference>
<dbReference type="AlphaFoldDB" id="A0AAU9J5J3"/>
<dbReference type="Pfam" id="PF07719">
    <property type="entry name" value="TPR_2"/>
    <property type="match status" value="1"/>
</dbReference>
<dbReference type="InterPro" id="IPR011990">
    <property type="entry name" value="TPR-like_helical_dom_sf"/>
</dbReference>
<keyword evidence="7 10" id="KW-0802">TPR repeat</keyword>
<protein>
    <recommendedName>
        <fullName evidence="3">peptidylprolyl isomerase</fullName>
        <ecNumber evidence="3">5.2.1.8</ecNumber>
    </recommendedName>
</protein>
<accession>A0AAU9J5J3</accession>
<evidence type="ECO:0000256" key="1">
    <source>
        <dbReference type="ARBA" id="ARBA00000971"/>
    </source>
</evidence>
<dbReference type="EMBL" id="CAJZBQ010000014">
    <property type="protein sequence ID" value="CAG9315939.1"/>
    <property type="molecule type" value="Genomic_DNA"/>
</dbReference>
<name>A0AAU9J5J3_9CILI</name>
<organism evidence="11 12">
    <name type="scientific">Blepharisma stoltei</name>
    <dbReference type="NCBI Taxonomy" id="1481888"/>
    <lineage>
        <taxon>Eukaryota</taxon>
        <taxon>Sar</taxon>
        <taxon>Alveolata</taxon>
        <taxon>Ciliophora</taxon>
        <taxon>Postciliodesmatophora</taxon>
        <taxon>Heterotrichea</taxon>
        <taxon>Heterotrichida</taxon>
        <taxon>Blepharismidae</taxon>
        <taxon>Blepharisma</taxon>
    </lineage>
</organism>
<sequence>MEVDEKLMIPYKEKDEGTRLFKAGEFENSSKAYSKALLAINYLFKDELIPEEDVMRYVKEIQIPCLLNLSACYLKMKVNYENVIIHCSDVLNVDPGNPKALYRRGVAHTELSNFEEASRDLKEARRIEPKNNSIYEAQVELKSRIKAYKEKTKKIAQKTFEKKPQPEVKNIPEPSTWTLLGQIIFQCCRRRANFRH</sequence>
<evidence type="ECO:0000256" key="8">
    <source>
        <dbReference type="ARBA" id="ARBA00023110"/>
    </source>
</evidence>
<gene>
    <name evidence="11" type="ORF">BSTOLATCC_MIC14683</name>
</gene>
<evidence type="ECO:0000256" key="2">
    <source>
        <dbReference type="ARBA" id="ARBA00004496"/>
    </source>
</evidence>
<reference evidence="11" key="1">
    <citation type="submission" date="2021-09" db="EMBL/GenBank/DDBJ databases">
        <authorList>
            <consortium name="AG Swart"/>
            <person name="Singh M."/>
            <person name="Singh A."/>
            <person name="Seah K."/>
            <person name="Emmerich C."/>
        </authorList>
    </citation>
    <scope>NUCLEOTIDE SEQUENCE</scope>
    <source>
        <strain evidence="11">ATCC30299</strain>
    </source>
</reference>
<feature type="repeat" description="TPR" evidence="10">
    <location>
        <begin position="98"/>
        <end position="131"/>
    </location>
</feature>
<dbReference type="SMART" id="SM00028">
    <property type="entry name" value="TPR"/>
    <property type="match status" value="2"/>
</dbReference>